<evidence type="ECO:0000256" key="11">
    <source>
        <dbReference type="ARBA" id="ARBA00023268"/>
    </source>
</evidence>
<organism evidence="15 16">
    <name type="scientific">Actinacidiphila rubida</name>
    <dbReference type="NCBI Taxonomy" id="310780"/>
    <lineage>
        <taxon>Bacteria</taxon>
        <taxon>Bacillati</taxon>
        <taxon>Actinomycetota</taxon>
        <taxon>Actinomycetes</taxon>
        <taxon>Kitasatosporales</taxon>
        <taxon>Streptomycetaceae</taxon>
        <taxon>Actinacidiphila</taxon>
    </lineage>
</organism>
<dbReference type="UniPathway" id="UPA00659"/>
<gene>
    <name evidence="15" type="ORF">SAMN05216267_100453</name>
</gene>
<comment type="pathway">
    <text evidence="1">Lipid metabolism; fatty acid beta-oxidation.</text>
</comment>
<dbReference type="SUPFAM" id="SSF51735">
    <property type="entry name" value="NAD(P)-binding Rossmann-fold domains"/>
    <property type="match status" value="1"/>
</dbReference>
<keyword evidence="16" id="KW-1185">Reference proteome</keyword>
<comment type="similarity">
    <text evidence="4">Belongs to the 3-hydroxyacyl-CoA dehydrogenase family.</text>
</comment>
<sequence>MSTTAELLKGAAELFPGEVVTSAHVRHLDLPGGAGRFALITLDNGLDHTKPTTFGPQSLANLSAAIDQVEKEAAAGEIAGAGITGKPFIFAVGADLKGVELLTRHEDALAIGKGGHDVFKRLASLAVPTFAYYNGAAMGGGVEVGLHCTYRTVSASVPAFSLPEVFLGLIPGWGGCTLLPNLIGADRAVTVVIENSLNQNRQLKGMQVHELGIADALFDAADFLEQSLQWTAAVLRGEIAVARPEVDRGEAWDRAVERGRSLADGKVHGAAPAAYRALDIIAAAKNGDLRQGFDAEDQALADLIMGGEVRSGIYAFNLVQKRGKRPAGAPDKALARPVSKVGVVGAGLMASQLALLFARRLEVPVVLTDIDQERIDKGVGYVHGEIDKLLLKGRVNPDKANRLKGLVSGHLDKATAFGDADFVIEAVFEEMGVKQQVFAELEAVVRPDAILATNTSSLSVTEMAAKLEHPERVVGFHFFNPVAVLPLLEIVRGEDTDDASLATAFAVARKLKKTAVLVKDAPAFVVNRILTRFMGEIQNVIDEGTPIPVAEKAVEPLGLPMSPLVLLELVGPAIGLHVSETLHAAFPDRFTVSENLAAVVKAGKRGFFVYDSGVPELDPEVAALLRQGDTVLTEEQVRARVLDAVAQEIGVMLDEGVVAEAQDIDLCLITGAGWPFHLGGITPYLDREGVSERVNGKPFLAPGVASVPA</sequence>
<dbReference type="InterPro" id="IPR001753">
    <property type="entry name" value="Enoyl-CoA_hydra/iso"/>
</dbReference>
<dbReference type="InterPro" id="IPR050136">
    <property type="entry name" value="FA_oxidation_alpha_subunit"/>
</dbReference>
<keyword evidence="11" id="KW-0511">Multifunctional enzyme</keyword>
<dbReference type="EMBL" id="FODD01000004">
    <property type="protein sequence ID" value="SEN34659.1"/>
    <property type="molecule type" value="Genomic_DNA"/>
</dbReference>
<comment type="pathway">
    <text evidence="2">Lipid metabolism; butanoate metabolism.</text>
</comment>
<evidence type="ECO:0000256" key="5">
    <source>
        <dbReference type="ARBA" id="ARBA00022832"/>
    </source>
</evidence>
<evidence type="ECO:0000256" key="8">
    <source>
        <dbReference type="ARBA" id="ARBA00023027"/>
    </source>
</evidence>
<dbReference type="OrthoDB" id="9771883at2"/>
<dbReference type="RefSeq" id="WP_069462351.1">
    <property type="nucleotide sequence ID" value="NZ_FODD01000004.1"/>
</dbReference>
<dbReference type="SUPFAM" id="SSF48179">
    <property type="entry name" value="6-phosphogluconate dehydrogenase C-terminal domain-like"/>
    <property type="match status" value="2"/>
</dbReference>
<name>A0A1H8FSN4_9ACTN</name>
<evidence type="ECO:0000259" key="13">
    <source>
        <dbReference type="Pfam" id="PF00725"/>
    </source>
</evidence>
<evidence type="ECO:0000256" key="9">
    <source>
        <dbReference type="ARBA" id="ARBA00023098"/>
    </source>
</evidence>
<dbReference type="PANTHER" id="PTHR43612:SF3">
    <property type="entry name" value="TRIFUNCTIONAL ENZYME SUBUNIT ALPHA, MITOCHONDRIAL"/>
    <property type="match status" value="1"/>
</dbReference>
<keyword evidence="6" id="KW-0442">Lipid degradation</keyword>
<evidence type="ECO:0000313" key="15">
    <source>
        <dbReference type="EMBL" id="SEN34659.1"/>
    </source>
</evidence>
<dbReference type="STRING" id="310780.SAMN05216267_100453"/>
<keyword evidence="10" id="KW-0456">Lyase</keyword>
<dbReference type="InterPro" id="IPR006108">
    <property type="entry name" value="3HC_DH_C"/>
</dbReference>
<keyword evidence="8" id="KW-0520">NAD</keyword>
<feature type="domain" description="3-hydroxyacyl-CoA dehydrogenase NAD binding" evidence="14">
    <location>
        <begin position="340"/>
        <end position="520"/>
    </location>
</feature>
<dbReference type="InterPro" id="IPR006176">
    <property type="entry name" value="3-OHacyl-CoA_DH_NAD-bd"/>
</dbReference>
<keyword evidence="9" id="KW-0443">Lipid metabolism</keyword>
<protein>
    <submittedName>
        <fullName evidence="15">3-hydroxyacyl-CoA dehydrogenase</fullName>
    </submittedName>
</protein>
<dbReference type="CDD" id="cd06558">
    <property type="entry name" value="crotonase-like"/>
    <property type="match status" value="1"/>
</dbReference>
<feature type="domain" description="3-hydroxyacyl-CoA dehydrogenase C-terminal" evidence="13">
    <location>
        <begin position="524"/>
        <end position="605"/>
    </location>
</feature>
<evidence type="ECO:0000313" key="16">
    <source>
        <dbReference type="Proteomes" id="UP000181951"/>
    </source>
</evidence>
<dbReference type="Pfam" id="PF00378">
    <property type="entry name" value="ECH_1"/>
    <property type="match status" value="1"/>
</dbReference>
<dbReference type="Pfam" id="PF02737">
    <property type="entry name" value="3HCDH_N"/>
    <property type="match status" value="1"/>
</dbReference>
<dbReference type="SUPFAM" id="SSF52096">
    <property type="entry name" value="ClpP/crotonase"/>
    <property type="match status" value="1"/>
</dbReference>
<dbReference type="GO" id="GO:0004300">
    <property type="term" value="F:enoyl-CoA hydratase activity"/>
    <property type="evidence" value="ECO:0007669"/>
    <property type="project" value="TreeGrafter"/>
</dbReference>
<dbReference type="Pfam" id="PF00725">
    <property type="entry name" value="3HCDH"/>
    <property type="match status" value="1"/>
</dbReference>
<evidence type="ECO:0000256" key="4">
    <source>
        <dbReference type="ARBA" id="ARBA00009463"/>
    </source>
</evidence>
<dbReference type="Gene3D" id="3.90.226.10">
    <property type="entry name" value="2-enoyl-CoA Hydratase, Chain A, domain 1"/>
    <property type="match status" value="1"/>
</dbReference>
<evidence type="ECO:0000256" key="3">
    <source>
        <dbReference type="ARBA" id="ARBA00007005"/>
    </source>
</evidence>
<dbReference type="PANTHER" id="PTHR43612">
    <property type="entry name" value="TRIFUNCTIONAL ENZYME SUBUNIT ALPHA"/>
    <property type="match status" value="1"/>
</dbReference>
<keyword evidence="7" id="KW-0560">Oxidoreductase</keyword>
<comment type="similarity">
    <text evidence="3">In the central section; belongs to the 3-hydroxyacyl-CoA dehydrogenase family.</text>
</comment>
<dbReference type="GO" id="GO:0016509">
    <property type="term" value="F:long-chain (3S)-3-hydroxyacyl-CoA dehydrogenase (NAD+) activity"/>
    <property type="evidence" value="ECO:0007669"/>
    <property type="project" value="TreeGrafter"/>
</dbReference>
<evidence type="ECO:0000259" key="14">
    <source>
        <dbReference type="Pfam" id="PF02737"/>
    </source>
</evidence>
<keyword evidence="5" id="KW-0276">Fatty acid metabolism</keyword>
<dbReference type="FunFam" id="3.40.50.720:FF:000009">
    <property type="entry name" value="Fatty oxidation complex, alpha subunit"/>
    <property type="match status" value="1"/>
</dbReference>
<dbReference type="GO" id="GO:0006635">
    <property type="term" value="P:fatty acid beta-oxidation"/>
    <property type="evidence" value="ECO:0007669"/>
    <property type="project" value="UniProtKB-UniPathway"/>
</dbReference>
<dbReference type="Gene3D" id="3.40.50.720">
    <property type="entry name" value="NAD(P)-binding Rossmann-like Domain"/>
    <property type="match status" value="1"/>
</dbReference>
<dbReference type="Gene3D" id="1.10.1040.50">
    <property type="match status" value="1"/>
</dbReference>
<evidence type="ECO:0000256" key="12">
    <source>
        <dbReference type="ARBA" id="ARBA00049556"/>
    </source>
</evidence>
<dbReference type="InterPro" id="IPR036291">
    <property type="entry name" value="NAD(P)-bd_dom_sf"/>
</dbReference>
<evidence type="ECO:0000256" key="10">
    <source>
        <dbReference type="ARBA" id="ARBA00023239"/>
    </source>
</evidence>
<dbReference type="InterPro" id="IPR029045">
    <property type="entry name" value="ClpP/crotonase-like_dom_sf"/>
</dbReference>
<evidence type="ECO:0000256" key="1">
    <source>
        <dbReference type="ARBA" id="ARBA00005005"/>
    </source>
</evidence>
<evidence type="ECO:0000256" key="7">
    <source>
        <dbReference type="ARBA" id="ARBA00023002"/>
    </source>
</evidence>
<dbReference type="AlphaFoldDB" id="A0A1H8FSN4"/>
<comment type="catalytic activity">
    <reaction evidence="12">
        <text>a (3S)-3-hydroxyacyl-CoA + NAD(+) = a 3-oxoacyl-CoA + NADH + H(+)</text>
        <dbReference type="Rhea" id="RHEA:22432"/>
        <dbReference type="ChEBI" id="CHEBI:15378"/>
        <dbReference type="ChEBI" id="CHEBI:57318"/>
        <dbReference type="ChEBI" id="CHEBI:57540"/>
        <dbReference type="ChEBI" id="CHEBI:57945"/>
        <dbReference type="ChEBI" id="CHEBI:90726"/>
        <dbReference type="EC" id="1.1.1.35"/>
    </reaction>
</comment>
<evidence type="ECO:0000256" key="6">
    <source>
        <dbReference type="ARBA" id="ARBA00022963"/>
    </source>
</evidence>
<proteinExistence type="inferred from homology"/>
<evidence type="ECO:0000256" key="2">
    <source>
        <dbReference type="ARBA" id="ARBA00005086"/>
    </source>
</evidence>
<dbReference type="GO" id="GO:0070403">
    <property type="term" value="F:NAD+ binding"/>
    <property type="evidence" value="ECO:0007669"/>
    <property type="project" value="InterPro"/>
</dbReference>
<dbReference type="FunFam" id="1.10.1040.50:FF:000007">
    <property type="entry name" value="3-hydroxyacyl-CoA dehydrogenase"/>
    <property type="match status" value="1"/>
</dbReference>
<dbReference type="InterPro" id="IPR008927">
    <property type="entry name" value="6-PGluconate_DH-like_C_sf"/>
</dbReference>
<accession>A0A1H8FSN4</accession>
<dbReference type="Proteomes" id="UP000181951">
    <property type="component" value="Unassembled WGS sequence"/>
</dbReference>
<reference evidence="15 16" key="1">
    <citation type="submission" date="2016-10" db="EMBL/GenBank/DDBJ databases">
        <authorList>
            <person name="de Groot N.N."/>
        </authorList>
    </citation>
    <scope>NUCLEOTIDE SEQUENCE [LARGE SCALE GENOMIC DNA]</scope>
    <source>
        <strain evidence="15 16">CGMCC 4.2026</strain>
    </source>
</reference>